<dbReference type="AlphaFoldDB" id="A0A0A8YEW8"/>
<sequence>MKKLDYLVPKWIVETKWMLMLLY</sequence>
<reference evidence="1" key="1">
    <citation type="submission" date="2014-09" db="EMBL/GenBank/DDBJ databases">
        <authorList>
            <person name="Magalhaes I.L.F."/>
            <person name="Oliveira U."/>
            <person name="Santos F.R."/>
            <person name="Vidigal T.H.D.A."/>
            <person name="Brescovit A.D."/>
            <person name="Santos A.J."/>
        </authorList>
    </citation>
    <scope>NUCLEOTIDE SEQUENCE</scope>
    <source>
        <tissue evidence="1">Shoot tissue taken approximately 20 cm above the soil surface</tissue>
    </source>
</reference>
<proteinExistence type="predicted"/>
<protein>
    <submittedName>
        <fullName evidence="1">Uncharacterized protein</fullName>
    </submittedName>
</protein>
<organism evidence="1">
    <name type="scientific">Arundo donax</name>
    <name type="common">Giant reed</name>
    <name type="synonym">Donax arundinaceus</name>
    <dbReference type="NCBI Taxonomy" id="35708"/>
    <lineage>
        <taxon>Eukaryota</taxon>
        <taxon>Viridiplantae</taxon>
        <taxon>Streptophyta</taxon>
        <taxon>Embryophyta</taxon>
        <taxon>Tracheophyta</taxon>
        <taxon>Spermatophyta</taxon>
        <taxon>Magnoliopsida</taxon>
        <taxon>Liliopsida</taxon>
        <taxon>Poales</taxon>
        <taxon>Poaceae</taxon>
        <taxon>PACMAD clade</taxon>
        <taxon>Arundinoideae</taxon>
        <taxon>Arundineae</taxon>
        <taxon>Arundo</taxon>
    </lineage>
</organism>
<dbReference type="EMBL" id="GBRH01276178">
    <property type="protein sequence ID" value="JAD21717.1"/>
    <property type="molecule type" value="Transcribed_RNA"/>
</dbReference>
<accession>A0A0A8YEW8</accession>
<name>A0A0A8YEW8_ARUDO</name>
<reference evidence="1" key="2">
    <citation type="journal article" date="2015" name="Data Brief">
        <title>Shoot transcriptome of the giant reed, Arundo donax.</title>
        <authorList>
            <person name="Barrero R.A."/>
            <person name="Guerrero F.D."/>
            <person name="Moolhuijzen P."/>
            <person name="Goolsby J.A."/>
            <person name="Tidwell J."/>
            <person name="Bellgard S.E."/>
            <person name="Bellgard M.I."/>
        </authorList>
    </citation>
    <scope>NUCLEOTIDE SEQUENCE</scope>
    <source>
        <tissue evidence="1">Shoot tissue taken approximately 20 cm above the soil surface</tissue>
    </source>
</reference>
<evidence type="ECO:0000313" key="1">
    <source>
        <dbReference type="EMBL" id="JAD21717.1"/>
    </source>
</evidence>